<dbReference type="InterPro" id="IPR012296">
    <property type="entry name" value="Nuclease_put_TT1808"/>
</dbReference>
<reference evidence="2" key="1">
    <citation type="submission" date="2022-06" db="EMBL/GenBank/DDBJ databases">
        <title>Genome sequence of Phormidium yuhuli AB48 isolated from an industrial photobioreactor environment.</title>
        <authorList>
            <person name="Qiu Y."/>
            <person name="Noonan A.J.C."/>
            <person name="Dofher K."/>
            <person name="Koch M."/>
            <person name="Kieft B."/>
            <person name="Lin X."/>
            <person name="Ziels R.M."/>
            <person name="Hallam S.J."/>
        </authorList>
    </citation>
    <scope>NUCLEOTIDE SEQUENCE</scope>
    <source>
        <strain evidence="2">AB48</strain>
    </source>
</reference>
<dbReference type="RefSeq" id="WP_252661916.1">
    <property type="nucleotide sequence ID" value="NZ_CP098611.1"/>
</dbReference>
<sequence>MVQTPVAAIPLEAFLAQPETKPASEYIEGQIIQKPIPQCKHSSIQGDLTACINTSLRKAKIARAFPELRVTFSGRSIVPDIVVITWDKIPRDETGSVTNGIFVPPPWMIEILSPKQAQNLLTGKILHCLDSGTELGWIIDPDSLTVLSYQPGQQPQFFANPTERLPVPEFAQDLNITIEDLQNFMMD</sequence>
<gene>
    <name evidence="2" type="ORF">NEA10_14935</name>
</gene>
<dbReference type="InterPro" id="IPR008538">
    <property type="entry name" value="Uma2"/>
</dbReference>
<keyword evidence="2" id="KW-0540">Nuclease</keyword>
<dbReference type="InterPro" id="IPR011335">
    <property type="entry name" value="Restrct_endonuc-II-like"/>
</dbReference>
<keyword evidence="2" id="KW-0255">Endonuclease</keyword>
<organism evidence="2 3">
    <name type="scientific">Phormidium yuhuli AB48</name>
    <dbReference type="NCBI Taxonomy" id="2940671"/>
    <lineage>
        <taxon>Bacteria</taxon>
        <taxon>Bacillati</taxon>
        <taxon>Cyanobacteriota</taxon>
        <taxon>Cyanophyceae</taxon>
        <taxon>Oscillatoriophycideae</taxon>
        <taxon>Oscillatoriales</taxon>
        <taxon>Oscillatoriaceae</taxon>
        <taxon>Phormidium</taxon>
        <taxon>Phormidium yuhuli</taxon>
    </lineage>
</organism>
<dbReference type="Proteomes" id="UP001056708">
    <property type="component" value="Chromosome"/>
</dbReference>
<evidence type="ECO:0000259" key="1">
    <source>
        <dbReference type="Pfam" id="PF05685"/>
    </source>
</evidence>
<keyword evidence="2" id="KW-0378">Hydrolase</keyword>
<dbReference type="GO" id="GO:0004519">
    <property type="term" value="F:endonuclease activity"/>
    <property type="evidence" value="ECO:0007669"/>
    <property type="project" value="UniProtKB-KW"/>
</dbReference>
<keyword evidence="3" id="KW-1185">Reference proteome</keyword>
<protein>
    <submittedName>
        <fullName evidence="2">Uma2 family endonuclease</fullName>
    </submittedName>
</protein>
<dbReference type="PANTHER" id="PTHR34107:SF8">
    <property type="entry name" value="UNIDENTIFIED OPEN READING FRAME"/>
    <property type="match status" value="1"/>
</dbReference>
<dbReference type="SUPFAM" id="SSF52980">
    <property type="entry name" value="Restriction endonuclease-like"/>
    <property type="match status" value="1"/>
</dbReference>
<evidence type="ECO:0000313" key="3">
    <source>
        <dbReference type="Proteomes" id="UP001056708"/>
    </source>
</evidence>
<dbReference type="Pfam" id="PF05685">
    <property type="entry name" value="Uma2"/>
    <property type="match status" value="1"/>
</dbReference>
<evidence type="ECO:0000313" key="2">
    <source>
        <dbReference type="EMBL" id="USR90132.1"/>
    </source>
</evidence>
<dbReference type="EMBL" id="CP098611">
    <property type="protein sequence ID" value="USR90132.1"/>
    <property type="molecule type" value="Genomic_DNA"/>
</dbReference>
<dbReference type="CDD" id="cd06260">
    <property type="entry name" value="DUF820-like"/>
    <property type="match status" value="1"/>
</dbReference>
<dbReference type="PANTHER" id="PTHR34107">
    <property type="entry name" value="SLL0198 PROTEIN-RELATED"/>
    <property type="match status" value="1"/>
</dbReference>
<feature type="domain" description="Putative restriction endonuclease" evidence="1">
    <location>
        <begin position="12"/>
        <end position="178"/>
    </location>
</feature>
<name>A0ABY5ALP5_9CYAN</name>
<proteinExistence type="predicted"/>
<accession>A0ABY5ALP5</accession>
<dbReference type="Gene3D" id="3.90.1570.10">
    <property type="entry name" value="tt1808, chain A"/>
    <property type="match status" value="1"/>
</dbReference>